<reference evidence="7" key="1">
    <citation type="journal article" date="2019" name="Int. J. Syst. Evol. Microbiol.">
        <title>The Global Catalogue of Microorganisms (GCM) 10K type strain sequencing project: providing services to taxonomists for standard genome sequencing and annotation.</title>
        <authorList>
            <consortium name="The Broad Institute Genomics Platform"/>
            <consortium name="The Broad Institute Genome Sequencing Center for Infectious Disease"/>
            <person name="Wu L."/>
            <person name="Ma J."/>
        </authorList>
    </citation>
    <scope>NUCLEOTIDE SEQUENCE [LARGE SCALE GENOMIC DNA]</scope>
    <source>
        <strain evidence="7">KCTC 62164</strain>
    </source>
</reference>
<dbReference type="InterPro" id="IPR036388">
    <property type="entry name" value="WH-like_DNA-bd_sf"/>
</dbReference>
<dbReference type="RefSeq" id="WP_194212859.1">
    <property type="nucleotide sequence ID" value="NZ_CP061205.1"/>
</dbReference>
<dbReference type="SUPFAM" id="SSF53850">
    <property type="entry name" value="Periplasmic binding protein-like II"/>
    <property type="match status" value="1"/>
</dbReference>
<evidence type="ECO:0000256" key="2">
    <source>
        <dbReference type="ARBA" id="ARBA00023015"/>
    </source>
</evidence>
<dbReference type="PROSITE" id="PS50931">
    <property type="entry name" value="HTH_LYSR"/>
    <property type="match status" value="1"/>
</dbReference>
<evidence type="ECO:0000256" key="1">
    <source>
        <dbReference type="ARBA" id="ARBA00009437"/>
    </source>
</evidence>
<gene>
    <name evidence="6" type="ORF">ACFOKA_01950</name>
</gene>
<comment type="similarity">
    <text evidence="1">Belongs to the LysR transcriptional regulatory family.</text>
</comment>
<dbReference type="Pfam" id="PF03466">
    <property type="entry name" value="LysR_substrate"/>
    <property type="match status" value="1"/>
</dbReference>
<sequence length="291" mass="32558">MPQWDGVEEFVAVAEAGSFTGAAKALGVSNAHISRAVAKLETKTQTRLFNRTTRSLALTYRGEVLLEPFRQLIEDRDTALAMIAADSAPRGELRITCSPAIAHHFLMPIARQYVQDFKDLSIWIDISNKMVDLIGEGFDLAIRTGHLPDSRLIATKLGSRRLCTCASKNYFKINGYPSSINDLRNHNCLLGTNPVWHFQTSGEKVNFQPKGNWRCNSGDGVVEAVLGDMGICQLPEHYIKKHLDSGEVELVLDDNRINDEPIWAVYPHRKHLLPKIKKLIDLLKTAMETPL</sequence>
<dbReference type="Proteomes" id="UP001595444">
    <property type="component" value="Unassembled WGS sequence"/>
</dbReference>
<evidence type="ECO:0000313" key="6">
    <source>
        <dbReference type="EMBL" id="MFC3050659.1"/>
    </source>
</evidence>
<keyword evidence="3" id="KW-0238">DNA-binding</keyword>
<dbReference type="PANTHER" id="PTHR30537">
    <property type="entry name" value="HTH-TYPE TRANSCRIPTIONAL REGULATOR"/>
    <property type="match status" value="1"/>
</dbReference>
<name>A0ABV7D0I1_9PROT</name>
<evidence type="ECO:0000259" key="5">
    <source>
        <dbReference type="PROSITE" id="PS50931"/>
    </source>
</evidence>
<evidence type="ECO:0000256" key="3">
    <source>
        <dbReference type="ARBA" id="ARBA00023125"/>
    </source>
</evidence>
<dbReference type="Pfam" id="PF00126">
    <property type="entry name" value="HTH_1"/>
    <property type="match status" value="1"/>
</dbReference>
<dbReference type="Gene3D" id="1.10.10.10">
    <property type="entry name" value="Winged helix-like DNA-binding domain superfamily/Winged helix DNA-binding domain"/>
    <property type="match status" value="1"/>
</dbReference>
<protein>
    <submittedName>
        <fullName evidence="6">LysR family transcriptional regulator</fullName>
    </submittedName>
</protein>
<dbReference type="SUPFAM" id="SSF46785">
    <property type="entry name" value="Winged helix' DNA-binding domain"/>
    <property type="match status" value="1"/>
</dbReference>
<dbReference type="InterPro" id="IPR058163">
    <property type="entry name" value="LysR-type_TF_proteobact-type"/>
</dbReference>
<dbReference type="InterPro" id="IPR005119">
    <property type="entry name" value="LysR_subst-bd"/>
</dbReference>
<evidence type="ECO:0000313" key="7">
    <source>
        <dbReference type="Proteomes" id="UP001595444"/>
    </source>
</evidence>
<evidence type="ECO:0000256" key="4">
    <source>
        <dbReference type="ARBA" id="ARBA00023163"/>
    </source>
</evidence>
<dbReference type="InterPro" id="IPR000847">
    <property type="entry name" value="LysR_HTH_N"/>
</dbReference>
<comment type="caution">
    <text evidence="6">The sequence shown here is derived from an EMBL/GenBank/DDBJ whole genome shotgun (WGS) entry which is preliminary data.</text>
</comment>
<dbReference type="PANTHER" id="PTHR30537:SF10">
    <property type="entry name" value="TRANSCRIPTIONAL REGULATOR-RELATED"/>
    <property type="match status" value="1"/>
</dbReference>
<keyword evidence="7" id="KW-1185">Reference proteome</keyword>
<dbReference type="Gene3D" id="3.40.190.290">
    <property type="match status" value="1"/>
</dbReference>
<keyword evidence="4" id="KW-0804">Transcription</keyword>
<proteinExistence type="inferred from homology"/>
<dbReference type="EMBL" id="JBHRSL010000002">
    <property type="protein sequence ID" value="MFC3050659.1"/>
    <property type="molecule type" value="Genomic_DNA"/>
</dbReference>
<organism evidence="6 7">
    <name type="scientific">Kordiimonas pumila</name>
    <dbReference type="NCBI Taxonomy" id="2161677"/>
    <lineage>
        <taxon>Bacteria</taxon>
        <taxon>Pseudomonadati</taxon>
        <taxon>Pseudomonadota</taxon>
        <taxon>Alphaproteobacteria</taxon>
        <taxon>Kordiimonadales</taxon>
        <taxon>Kordiimonadaceae</taxon>
        <taxon>Kordiimonas</taxon>
    </lineage>
</organism>
<feature type="domain" description="HTH lysR-type" evidence="5">
    <location>
        <begin position="10"/>
        <end position="59"/>
    </location>
</feature>
<accession>A0ABV7D0I1</accession>
<dbReference type="InterPro" id="IPR036390">
    <property type="entry name" value="WH_DNA-bd_sf"/>
</dbReference>
<keyword evidence="2" id="KW-0805">Transcription regulation</keyword>